<name>A0A918P0T9_9NEIS</name>
<feature type="transmembrane region" description="Helical" evidence="4">
    <location>
        <begin position="57"/>
        <end position="79"/>
    </location>
</feature>
<evidence type="ECO:0000256" key="2">
    <source>
        <dbReference type="ARBA" id="ARBA00022989"/>
    </source>
</evidence>
<evidence type="ECO:0000313" key="6">
    <source>
        <dbReference type="EMBL" id="GGY10886.1"/>
    </source>
</evidence>
<feature type="transmembrane region" description="Helical" evidence="4">
    <location>
        <begin position="223"/>
        <end position="244"/>
    </location>
</feature>
<feature type="transmembrane region" description="Helical" evidence="4">
    <location>
        <begin position="149"/>
        <end position="170"/>
    </location>
</feature>
<evidence type="ECO:0000313" key="7">
    <source>
        <dbReference type="Proteomes" id="UP000645257"/>
    </source>
</evidence>
<feature type="domain" description="Major facilitator superfamily (MFS) profile" evidence="5">
    <location>
        <begin position="21"/>
        <end position="402"/>
    </location>
</feature>
<feature type="transmembrane region" description="Helical" evidence="4">
    <location>
        <begin position="288"/>
        <end position="306"/>
    </location>
</feature>
<comment type="caution">
    <text evidence="6">The sequence shown here is derived from an EMBL/GenBank/DDBJ whole genome shotgun (WGS) entry which is preliminary data.</text>
</comment>
<evidence type="ECO:0000259" key="5">
    <source>
        <dbReference type="PROSITE" id="PS50850"/>
    </source>
</evidence>
<feature type="transmembrane region" description="Helical" evidence="4">
    <location>
        <begin position="312"/>
        <end position="335"/>
    </location>
</feature>
<feature type="transmembrane region" description="Helical" evidence="4">
    <location>
        <begin position="256"/>
        <end position="276"/>
    </location>
</feature>
<dbReference type="PROSITE" id="PS50850">
    <property type="entry name" value="MFS"/>
    <property type="match status" value="1"/>
</dbReference>
<feature type="transmembrane region" description="Helical" evidence="4">
    <location>
        <begin position="176"/>
        <end position="198"/>
    </location>
</feature>
<feature type="transmembrane region" description="Helical" evidence="4">
    <location>
        <begin position="115"/>
        <end position="137"/>
    </location>
</feature>
<dbReference type="InterPro" id="IPR020846">
    <property type="entry name" value="MFS_dom"/>
</dbReference>
<dbReference type="Proteomes" id="UP000645257">
    <property type="component" value="Unassembled WGS sequence"/>
</dbReference>
<dbReference type="EMBL" id="BMYX01000005">
    <property type="protein sequence ID" value="GGY10886.1"/>
    <property type="molecule type" value="Genomic_DNA"/>
</dbReference>
<feature type="transmembrane region" description="Helical" evidence="4">
    <location>
        <begin position="347"/>
        <end position="369"/>
    </location>
</feature>
<evidence type="ECO:0000256" key="3">
    <source>
        <dbReference type="ARBA" id="ARBA00023136"/>
    </source>
</evidence>
<evidence type="ECO:0000256" key="1">
    <source>
        <dbReference type="ARBA" id="ARBA00022692"/>
    </source>
</evidence>
<gene>
    <name evidence="6" type="ORF">GCM10011289_12130</name>
</gene>
<feature type="transmembrane region" description="Helical" evidence="4">
    <location>
        <begin position="375"/>
        <end position="394"/>
    </location>
</feature>
<dbReference type="Gene3D" id="1.20.1250.20">
    <property type="entry name" value="MFS general substrate transporter like domains"/>
    <property type="match status" value="2"/>
</dbReference>
<dbReference type="NCBIfam" id="NF007256">
    <property type="entry name" value="PRK09705.1"/>
    <property type="match status" value="1"/>
</dbReference>
<accession>A0A918P0T9</accession>
<dbReference type="AlphaFoldDB" id="A0A918P0T9"/>
<keyword evidence="7" id="KW-1185">Reference proteome</keyword>
<reference evidence="6" key="2">
    <citation type="submission" date="2020-09" db="EMBL/GenBank/DDBJ databases">
        <authorList>
            <person name="Sun Q."/>
            <person name="Kim S."/>
        </authorList>
    </citation>
    <scope>NUCLEOTIDE SEQUENCE</scope>
    <source>
        <strain evidence="6">KCTC 32182</strain>
    </source>
</reference>
<dbReference type="InterPro" id="IPR011701">
    <property type="entry name" value="MFS"/>
</dbReference>
<dbReference type="PANTHER" id="PTHR23523">
    <property type="match status" value="1"/>
</dbReference>
<keyword evidence="1 4" id="KW-0812">Transmembrane</keyword>
<dbReference type="SUPFAM" id="SSF103473">
    <property type="entry name" value="MFS general substrate transporter"/>
    <property type="match status" value="1"/>
</dbReference>
<reference evidence="6" key="1">
    <citation type="journal article" date="2014" name="Int. J. Syst. Evol. Microbiol.">
        <title>Complete genome sequence of Corynebacterium casei LMG S-19264T (=DSM 44701T), isolated from a smear-ripened cheese.</title>
        <authorList>
            <consortium name="US DOE Joint Genome Institute (JGI-PGF)"/>
            <person name="Walter F."/>
            <person name="Albersmeier A."/>
            <person name="Kalinowski J."/>
            <person name="Ruckert C."/>
        </authorList>
    </citation>
    <scope>NUCLEOTIDE SEQUENCE</scope>
    <source>
        <strain evidence="6">KCTC 32182</strain>
    </source>
</reference>
<dbReference type="InterPro" id="IPR052524">
    <property type="entry name" value="MFS_Cyanate_Porter"/>
</dbReference>
<organism evidence="6 7">
    <name type="scientific">Paludibacterium paludis</name>
    <dbReference type="NCBI Taxonomy" id="1225769"/>
    <lineage>
        <taxon>Bacteria</taxon>
        <taxon>Pseudomonadati</taxon>
        <taxon>Pseudomonadota</taxon>
        <taxon>Betaproteobacteria</taxon>
        <taxon>Neisseriales</taxon>
        <taxon>Chromobacteriaceae</taxon>
        <taxon>Paludibacterium</taxon>
    </lineage>
</organism>
<sequence>MEIHTFLDHTMSHSPPPSRARSVKLALALILAGLNLRPAMAAIGPLLDSIRHTIPLSYSLLSLLTLLPVLAMGLAMNTGSRLAARYGEHRTVAASLTLIGVSNLARLWAGGPLPLILTAISAGAGIAVVQAVLPGIVKRHFPEKVALPMGLYVTAIMSGAALAAALSPAAERLAGSWQGALASWSALAALGLAAWFMIRDEVGNRPVVATPIRDTGMARHPRAWSLGVFFGLGTASYTCVLAWLPPYFVELGYGKTHAGLMLALLTGAEVVSGLVLPALASRSPDRRPVVLAALVGVIVGFAGLILTQGALAYLWIVLLGFGIGGIFPLTLIVTLDHLPDPAHAGRLAAFVQGAGYTLASLSPLAAGIIRDTTRGFAGAWLMLAAVTVLMLFMARRFDPAGYPALFAGKPARQEG</sequence>
<dbReference type="InterPro" id="IPR036259">
    <property type="entry name" value="MFS_trans_sf"/>
</dbReference>
<dbReference type="Pfam" id="PF07690">
    <property type="entry name" value="MFS_1"/>
    <property type="match status" value="1"/>
</dbReference>
<dbReference type="PANTHER" id="PTHR23523:SF1">
    <property type="entry name" value="CYANATE TRANSPORT PROTEIN CYNX"/>
    <property type="match status" value="1"/>
</dbReference>
<keyword evidence="2 4" id="KW-1133">Transmembrane helix</keyword>
<dbReference type="GO" id="GO:0022857">
    <property type="term" value="F:transmembrane transporter activity"/>
    <property type="evidence" value="ECO:0007669"/>
    <property type="project" value="InterPro"/>
</dbReference>
<keyword evidence="3 4" id="KW-0472">Membrane</keyword>
<protein>
    <submittedName>
        <fullName evidence="6">MFS transporter</fullName>
    </submittedName>
</protein>
<proteinExistence type="predicted"/>
<evidence type="ECO:0000256" key="4">
    <source>
        <dbReference type="SAM" id="Phobius"/>
    </source>
</evidence>